<evidence type="ECO:0000313" key="6">
    <source>
        <dbReference type="EMBL" id="RJO70704.1"/>
    </source>
</evidence>
<sequence>MCLRARNSVSEFICTKTITGPAAWLSTDYTDPDQWTVAITESDTTELFAALRSARGAGKALSEITRADFPLNELAKKLAEVSEDLVEGRGFVVLRGFPIGADIPRADIEMMYWGLCSHLGIPVTQNGRGEVIVPVKNYGNGGLLNASTRGYQTNESLPFHTDSSDIVGLLCLKSSGQGGLSSLTSSVTIHNELLRNHRELLGLYYAGFYYDRRDEQAGGEAPYYRNTVYSWNDGRLTCRYYLRNFIESARERYGIEVSPVERLALDTFESIANRGDFTLKMQIRPGDIQLLNDNSIVHARDAFVDTDEISRELLRLWFNPFGAPVPPAGHAAFREGMPVQQATAE</sequence>
<dbReference type="GO" id="GO:0017000">
    <property type="term" value="P:antibiotic biosynthetic process"/>
    <property type="evidence" value="ECO:0007669"/>
    <property type="project" value="UniProtKB-KW"/>
</dbReference>
<feature type="domain" description="TauD/TfdA-like" evidence="5">
    <location>
        <begin position="64"/>
        <end position="317"/>
    </location>
</feature>
<evidence type="ECO:0000256" key="4">
    <source>
        <dbReference type="ARBA" id="ARBA00023194"/>
    </source>
</evidence>
<accession>A0A3A4K2N5</accession>
<dbReference type="EMBL" id="QZFU01000036">
    <property type="protein sequence ID" value="RJO70704.1"/>
    <property type="molecule type" value="Genomic_DNA"/>
</dbReference>
<evidence type="ECO:0000256" key="2">
    <source>
        <dbReference type="ARBA" id="ARBA00023002"/>
    </source>
</evidence>
<evidence type="ECO:0000313" key="7">
    <source>
        <dbReference type="Proteomes" id="UP000266677"/>
    </source>
</evidence>
<proteinExistence type="predicted"/>
<dbReference type="SUPFAM" id="SSF51197">
    <property type="entry name" value="Clavaminate synthase-like"/>
    <property type="match status" value="1"/>
</dbReference>
<reference evidence="6 7" key="1">
    <citation type="submission" date="2018-09" db="EMBL/GenBank/DDBJ databases">
        <title>YIM PH21274 draft genome.</title>
        <authorList>
            <person name="Miao C."/>
        </authorList>
    </citation>
    <scope>NUCLEOTIDE SEQUENCE [LARGE SCALE GENOMIC DNA]</scope>
    <source>
        <strain evidence="6 7">YIM PH 21724</strain>
    </source>
</reference>
<evidence type="ECO:0000259" key="5">
    <source>
        <dbReference type="Pfam" id="PF02668"/>
    </source>
</evidence>
<dbReference type="Gene3D" id="3.60.130.10">
    <property type="entry name" value="Clavaminate synthase-like"/>
    <property type="match status" value="1"/>
</dbReference>
<gene>
    <name evidence="6" type="ORF">D5S18_26215</name>
</gene>
<evidence type="ECO:0000256" key="1">
    <source>
        <dbReference type="ARBA" id="ARBA00001954"/>
    </source>
</evidence>
<name>A0A3A4K2N5_9NOCA</name>
<protein>
    <submittedName>
        <fullName evidence="6">FrbJ</fullName>
    </submittedName>
</protein>
<dbReference type="InterPro" id="IPR050411">
    <property type="entry name" value="AlphaKG_dependent_hydroxylases"/>
</dbReference>
<keyword evidence="4" id="KW-0045">Antibiotic biosynthesis</keyword>
<keyword evidence="2" id="KW-0560">Oxidoreductase</keyword>
<dbReference type="PANTHER" id="PTHR10696:SF56">
    <property type="entry name" value="TAUD_TFDA-LIKE DOMAIN-CONTAINING PROTEIN"/>
    <property type="match status" value="1"/>
</dbReference>
<keyword evidence="3" id="KW-0408">Iron</keyword>
<dbReference type="AlphaFoldDB" id="A0A3A4K2N5"/>
<keyword evidence="7" id="KW-1185">Reference proteome</keyword>
<dbReference type="PANTHER" id="PTHR10696">
    <property type="entry name" value="GAMMA-BUTYROBETAINE HYDROXYLASE-RELATED"/>
    <property type="match status" value="1"/>
</dbReference>
<comment type="cofactor">
    <cofactor evidence="1">
        <name>Fe(2+)</name>
        <dbReference type="ChEBI" id="CHEBI:29033"/>
    </cofactor>
</comment>
<organism evidence="6 7">
    <name type="scientific">Nocardia panacis</name>
    <dbReference type="NCBI Taxonomy" id="2340916"/>
    <lineage>
        <taxon>Bacteria</taxon>
        <taxon>Bacillati</taxon>
        <taxon>Actinomycetota</taxon>
        <taxon>Actinomycetes</taxon>
        <taxon>Mycobacteriales</taxon>
        <taxon>Nocardiaceae</taxon>
        <taxon>Nocardia</taxon>
    </lineage>
</organism>
<comment type="caution">
    <text evidence="6">The sequence shown here is derived from an EMBL/GenBank/DDBJ whole genome shotgun (WGS) entry which is preliminary data.</text>
</comment>
<dbReference type="GO" id="GO:0016491">
    <property type="term" value="F:oxidoreductase activity"/>
    <property type="evidence" value="ECO:0007669"/>
    <property type="project" value="UniProtKB-KW"/>
</dbReference>
<dbReference type="Pfam" id="PF02668">
    <property type="entry name" value="TauD"/>
    <property type="match status" value="1"/>
</dbReference>
<dbReference type="InterPro" id="IPR042098">
    <property type="entry name" value="TauD-like_sf"/>
</dbReference>
<dbReference type="Proteomes" id="UP000266677">
    <property type="component" value="Unassembled WGS sequence"/>
</dbReference>
<dbReference type="InterPro" id="IPR003819">
    <property type="entry name" value="TauD/TfdA-like"/>
</dbReference>
<evidence type="ECO:0000256" key="3">
    <source>
        <dbReference type="ARBA" id="ARBA00023004"/>
    </source>
</evidence>